<accession>A0ACC2GHB9</accession>
<protein>
    <submittedName>
        <fullName evidence="1">Uncharacterized protein</fullName>
    </submittedName>
</protein>
<dbReference type="EMBL" id="CM055740">
    <property type="protein sequence ID" value="KAJ8003003.1"/>
    <property type="molecule type" value="Genomic_DNA"/>
</dbReference>
<organism evidence="1 2">
    <name type="scientific">Dallia pectoralis</name>
    <name type="common">Alaska blackfish</name>
    <dbReference type="NCBI Taxonomy" id="75939"/>
    <lineage>
        <taxon>Eukaryota</taxon>
        <taxon>Metazoa</taxon>
        <taxon>Chordata</taxon>
        <taxon>Craniata</taxon>
        <taxon>Vertebrata</taxon>
        <taxon>Euteleostomi</taxon>
        <taxon>Actinopterygii</taxon>
        <taxon>Neopterygii</taxon>
        <taxon>Teleostei</taxon>
        <taxon>Protacanthopterygii</taxon>
        <taxon>Esociformes</taxon>
        <taxon>Umbridae</taxon>
        <taxon>Dallia</taxon>
    </lineage>
</organism>
<gene>
    <name evidence="1" type="ORF">DPEC_G00164850</name>
</gene>
<keyword evidence="2" id="KW-1185">Reference proteome</keyword>
<comment type="caution">
    <text evidence="1">The sequence shown here is derived from an EMBL/GenBank/DDBJ whole genome shotgun (WGS) entry which is preliminary data.</text>
</comment>
<sequence length="155" mass="17627">MNQELRLETASTLPLVPEKGFYRLVDFPTGFLFYTEIEDLEKVVSAISLVTDSLVDGNMAHNMFFTRGCSPGDSDVCARRGVRIVVWPRMSCFGAKDESAFNVALCELAGHLPFKNRHDFEHSTEKDVMAVIQKYLLPNEEFLQLEHQLTARLQK</sequence>
<dbReference type="Proteomes" id="UP001157502">
    <property type="component" value="Chromosome 13"/>
</dbReference>
<evidence type="ECO:0000313" key="2">
    <source>
        <dbReference type="Proteomes" id="UP001157502"/>
    </source>
</evidence>
<name>A0ACC2GHB9_DALPE</name>
<proteinExistence type="predicted"/>
<evidence type="ECO:0000313" key="1">
    <source>
        <dbReference type="EMBL" id="KAJ8003003.1"/>
    </source>
</evidence>
<reference evidence="1" key="1">
    <citation type="submission" date="2021-05" db="EMBL/GenBank/DDBJ databases">
        <authorList>
            <person name="Pan Q."/>
            <person name="Jouanno E."/>
            <person name="Zahm M."/>
            <person name="Klopp C."/>
            <person name="Cabau C."/>
            <person name="Louis A."/>
            <person name="Berthelot C."/>
            <person name="Parey E."/>
            <person name="Roest Crollius H."/>
            <person name="Montfort J."/>
            <person name="Robinson-Rechavi M."/>
            <person name="Bouchez O."/>
            <person name="Lampietro C."/>
            <person name="Lopez Roques C."/>
            <person name="Donnadieu C."/>
            <person name="Postlethwait J."/>
            <person name="Bobe J."/>
            <person name="Dillon D."/>
            <person name="Chandos A."/>
            <person name="von Hippel F."/>
            <person name="Guiguen Y."/>
        </authorList>
    </citation>
    <scope>NUCLEOTIDE SEQUENCE</scope>
    <source>
        <strain evidence="1">YG-Jan2019</strain>
    </source>
</reference>